<comment type="cofactor">
    <cofactor evidence="1">
        <name>Mg(2+)</name>
        <dbReference type="ChEBI" id="CHEBI:18420"/>
    </cofactor>
</comment>
<dbReference type="Pfam" id="PF00293">
    <property type="entry name" value="NUDIX"/>
    <property type="match status" value="1"/>
</dbReference>
<proteinExistence type="predicted"/>
<evidence type="ECO:0000259" key="3">
    <source>
        <dbReference type="PROSITE" id="PS51462"/>
    </source>
</evidence>
<accession>A0AB39QCL0</accession>
<dbReference type="GO" id="GO:0016787">
    <property type="term" value="F:hydrolase activity"/>
    <property type="evidence" value="ECO:0007669"/>
    <property type="project" value="UniProtKB-KW"/>
</dbReference>
<dbReference type="PANTHER" id="PTHR11839:SF18">
    <property type="entry name" value="NUDIX HYDROLASE DOMAIN-CONTAINING PROTEIN"/>
    <property type="match status" value="1"/>
</dbReference>
<dbReference type="GO" id="GO:0019693">
    <property type="term" value="P:ribose phosphate metabolic process"/>
    <property type="evidence" value="ECO:0007669"/>
    <property type="project" value="TreeGrafter"/>
</dbReference>
<evidence type="ECO:0000256" key="2">
    <source>
        <dbReference type="ARBA" id="ARBA00022801"/>
    </source>
</evidence>
<dbReference type="EMBL" id="CP163439">
    <property type="protein sequence ID" value="XDQ38794.1"/>
    <property type="molecule type" value="Genomic_DNA"/>
</dbReference>
<evidence type="ECO:0000256" key="1">
    <source>
        <dbReference type="ARBA" id="ARBA00001946"/>
    </source>
</evidence>
<reference evidence="4" key="1">
    <citation type="submission" date="2024-07" db="EMBL/GenBank/DDBJ databases">
        <authorList>
            <person name="Yu S.T."/>
        </authorList>
    </citation>
    <scope>NUCLEOTIDE SEQUENCE</scope>
    <source>
        <strain evidence="4">R28</strain>
    </source>
</reference>
<dbReference type="PROSITE" id="PS51462">
    <property type="entry name" value="NUDIX"/>
    <property type="match status" value="1"/>
</dbReference>
<dbReference type="AlphaFoldDB" id="A0AB39QCL0"/>
<evidence type="ECO:0000313" key="4">
    <source>
        <dbReference type="EMBL" id="XDQ38794.1"/>
    </source>
</evidence>
<name>A0AB39QCL0_9ACTN</name>
<gene>
    <name evidence="4" type="ORF">AB5J49_38590</name>
</gene>
<sequence length="194" mass="21461">MHTETPQPALPEHELVATSTTVVYTNRWMTVREDETLRHDGAEGVYGLVEKPDFALVIPYAEGGFHLVEQYRYAVKGRYWEFPQGSWEDKPDADPLALARGELAEETGLTAGAMTALGHLFAAYGYCNQGFHVLLATDLTAGEPNLDETEAGLVSRWFSEAEVWQLIAQGHFKDAPSIAALALFQRYRAGTVNS</sequence>
<dbReference type="InterPro" id="IPR000086">
    <property type="entry name" value="NUDIX_hydrolase_dom"/>
</dbReference>
<protein>
    <submittedName>
        <fullName evidence="4">NUDIX domain-containing protein</fullName>
    </submittedName>
</protein>
<dbReference type="Gene3D" id="3.90.79.10">
    <property type="entry name" value="Nucleoside Triphosphate Pyrophosphohydrolase"/>
    <property type="match status" value="1"/>
</dbReference>
<dbReference type="GO" id="GO:0005829">
    <property type="term" value="C:cytosol"/>
    <property type="evidence" value="ECO:0007669"/>
    <property type="project" value="TreeGrafter"/>
</dbReference>
<dbReference type="PANTHER" id="PTHR11839">
    <property type="entry name" value="UDP/ADP-SUGAR PYROPHOSPHATASE"/>
    <property type="match status" value="1"/>
</dbReference>
<dbReference type="CDD" id="cd24161">
    <property type="entry name" value="NUDIX_ADPRase_Ndx2"/>
    <property type="match status" value="1"/>
</dbReference>
<dbReference type="SUPFAM" id="SSF55811">
    <property type="entry name" value="Nudix"/>
    <property type="match status" value="1"/>
</dbReference>
<feature type="domain" description="Nudix hydrolase" evidence="3">
    <location>
        <begin position="50"/>
        <end position="180"/>
    </location>
</feature>
<dbReference type="InterPro" id="IPR015797">
    <property type="entry name" value="NUDIX_hydrolase-like_dom_sf"/>
</dbReference>
<dbReference type="RefSeq" id="WP_369173505.1">
    <property type="nucleotide sequence ID" value="NZ_CP163439.1"/>
</dbReference>
<dbReference type="GO" id="GO:0006753">
    <property type="term" value="P:nucleoside phosphate metabolic process"/>
    <property type="evidence" value="ECO:0007669"/>
    <property type="project" value="TreeGrafter"/>
</dbReference>
<organism evidence="4">
    <name type="scientific">Streptomyces sp. R28</name>
    <dbReference type="NCBI Taxonomy" id="3238628"/>
    <lineage>
        <taxon>Bacteria</taxon>
        <taxon>Bacillati</taxon>
        <taxon>Actinomycetota</taxon>
        <taxon>Actinomycetes</taxon>
        <taxon>Kitasatosporales</taxon>
        <taxon>Streptomycetaceae</taxon>
        <taxon>Streptomyces</taxon>
    </lineage>
</organism>
<keyword evidence="2" id="KW-0378">Hydrolase</keyword>